<evidence type="ECO:0000313" key="2">
    <source>
        <dbReference type="EMBL" id="RNI29214.1"/>
    </source>
</evidence>
<evidence type="ECO:0000313" key="3">
    <source>
        <dbReference type="Proteomes" id="UP000272117"/>
    </source>
</evidence>
<dbReference type="PROSITE" id="PS51257">
    <property type="entry name" value="PROKAR_LIPOPROTEIN"/>
    <property type="match status" value="1"/>
</dbReference>
<dbReference type="AlphaFoldDB" id="A0A3M9MUM5"/>
<comment type="caution">
    <text evidence="2">The sequence shown here is derived from an EMBL/GenBank/DDBJ whole genome shotgun (WGS) entry which is preliminary data.</text>
</comment>
<organism evidence="2 3">
    <name type="scientific">Rufibacter latericius</name>
    <dbReference type="NCBI Taxonomy" id="2487040"/>
    <lineage>
        <taxon>Bacteria</taxon>
        <taxon>Pseudomonadati</taxon>
        <taxon>Bacteroidota</taxon>
        <taxon>Cytophagia</taxon>
        <taxon>Cytophagales</taxon>
        <taxon>Hymenobacteraceae</taxon>
        <taxon>Rufibacter</taxon>
    </lineage>
</organism>
<dbReference type="OrthoDB" id="848102at2"/>
<dbReference type="EMBL" id="RJJD01000003">
    <property type="protein sequence ID" value="RNI29214.1"/>
    <property type="molecule type" value="Genomic_DNA"/>
</dbReference>
<protein>
    <submittedName>
        <fullName evidence="2">Uncharacterized protein</fullName>
    </submittedName>
</protein>
<reference evidence="2 3" key="1">
    <citation type="submission" date="2018-11" db="EMBL/GenBank/DDBJ databases">
        <title>Rufibacter latericius sp. nov., isolated from water in Baiyang Lake.</title>
        <authorList>
            <person name="Yang Y."/>
        </authorList>
    </citation>
    <scope>NUCLEOTIDE SEQUENCE [LARGE SCALE GENOMIC DNA]</scope>
    <source>
        <strain evidence="2 3">R-22-1c-1</strain>
    </source>
</reference>
<evidence type="ECO:0000256" key="1">
    <source>
        <dbReference type="SAM" id="MobiDB-lite"/>
    </source>
</evidence>
<feature type="region of interest" description="Disordered" evidence="1">
    <location>
        <begin position="601"/>
        <end position="626"/>
    </location>
</feature>
<name>A0A3M9MUM5_9BACT</name>
<keyword evidence="3" id="KW-1185">Reference proteome</keyword>
<sequence>MRTNLFKISMFIAAATVLFGCNPEEEELAKPELSGSVSKDSGYGYYESCETVTFDNFTRGSDGFVNAVTSDKAAAPIYVRAYQRTAANTYSAVSLANIFNSNQPTPVPDPNRIDDILTPNEDFGGGGVGEGGGIGSPFANNTSLGKTLIINRTSNASAAYDYEQGGKFEFDFSNYGTVSMKSITVLDVDDFEAGGKVVLYGLGNTVLKTVNLQVSGDNGKQVVNLGNTAGVVRMEVFLGAGGTLTGSGAIDDIVFNCLPKSKCEIVDFTRYKRGADGFISYVTSNQSWTPIYVKAYRKEAPNTYNTTNVANVFNSGQPTPIPDVNQIDDLLTPHQNFGGGGVGEGGASGPFVNNTALGSLLIINRTTNPLNAYDSNTGGKILFDFSRYGHVSLTSITVMDVDAPEAGGKVVLYGYKDQVLKTVMFQVSGDNGKQIVDLGGTNGVVKMAVFFGSSSATVGSGGVDNIVFNCPPKKPREYGCTYTQGYWKNHAVGKKRDPHWGSLHDDIFYGSRLTYLQLLKTPPKGGNAYIQLAHQYIAAKLNMTQASSTPEVDAVFAKATAYFSAKHGHNYKNTIWSPYNTATRAQLRYWAEVLGSYNEGEIGPGHCDDKDDHDDDDDDYGHGGYY</sequence>
<accession>A0A3M9MUM5</accession>
<proteinExistence type="predicted"/>
<gene>
    <name evidence="2" type="ORF">EFB08_07275</name>
</gene>
<dbReference type="RefSeq" id="WP_125077675.1">
    <property type="nucleotide sequence ID" value="NZ_RJJD01000003.1"/>
</dbReference>
<dbReference type="Proteomes" id="UP000272117">
    <property type="component" value="Unassembled WGS sequence"/>
</dbReference>